<proteinExistence type="inferred from homology"/>
<dbReference type="EMBL" id="JAMSHT010000001">
    <property type="protein sequence ID" value="MCM8557410.1"/>
    <property type="molecule type" value="Genomic_DNA"/>
</dbReference>
<name>A0A9X2J2U8_9SPHN</name>
<keyword evidence="4" id="KW-0812">Transmembrane</keyword>
<dbReference type="Proteomes" id="UP001155128">
    <property type="component" value="Unassembled WGS sequence"/>
</dbReference>
<evidence type="ECO:0000256" key="3">
    <source>
        <dbReference type="ARBA" id="ARBA00022679"/>
    </source>
</evidence>
<feature type="transmembrane region" description="Helical" evidence="4">
    <location>
        <begin position="346"/>
        <end position="373"/>
    </location>
</feature>
<dbReference type="SUPFAM" id="SSF53448">
    <property type="entry name" value="Nucleotide-diphospho-sugar transferases"/>
    <property type="match status" value="1"/>
</dbReference>
<dbReference type="GO" id="GO:0016757">
    <property type="term" value="F:glycosyltransferase activity"/>
    <property type="evidence" value="ECO:0007669"/>
    <property type="project" value="UniProtKB-KW"/>
</dbReference>
<feature type="transmembrane region" description="Helical" evidence="4">
    <location>
        <begin position="379"/>
        <end position="402"/>
    </location>
</feature>
<dbReference type="AlphaFoldDB" id="A0A9X2J2U8"/>
<feature type="transmembrane region" description="Helical" evidence="4">
    <location>
        <begin position="27"/>
        <end position="46"/>
    </location>
</feature>
<keyword evidence="6" id="KW-1185">Reference proteome</keyword>
<dbReference type="CDD" id="cd06423">
    <property type="entry name" value="CESA_like"/>
    <property type="match status" value="1"/>
</dbReference>
<comment type="caution">
    <text evidence="5">The sequence shown here is derived from an EMBL/GenBank/DDBJ whole genome shotgun (WGS) entry which is preliminary data.</text>
</comment>
<sequence>MQYDSDANRVYVRRTHKRFYLGVRNKFLVALLGAFVWMGLSIWLAQPWVRDLGELTHPAFACFAIGFIAFVPGFMNGFLIFSLLMDNRPPRSPLRKYPGITILIAAYQEEKAIENTLSAFTRSSYFGPVEVFVLNDGSRDRTAEIVRDFIGRACLPPNYTIKLFDFEQNRGKSHVLNDGLAAATHDLIITLDGDCTLREGSLRAIVERLMSDPPLTQAIAGCVMARNPGDSLIAAAQEWDYFHGIAAVKRMQSMYHGTLVAQGAFSLYRKKALEAVGGWPETVGEDIVITWAMLERGWRVGYAEDAIVFTEVPTTIKQFALQRRRWSRGLMEAFARHKNMLFSTRLTGLFIWWNLMFLPLDLAYTFIFIPGIVAAFFGHFWIVGPLTLAVLPLALLWNGVIFRIQKKMYGREGLKVTRNRRGFLFYCFVYTLIMQPVCVWGYLSELLGLRKKWGTR</sequence>
<dbReference type="RefSeq" id="WP_252113447.1">
    <property type="nucleotide sequence ID" value="NZ_JAMSHT010000001.1"/>
</dbReference>
<dbReference type="Gene3D" id="3.90.550.10">
    <property type="entry name" value="Spore Coat Polysaccharide Biosynthesis Protein SpsA, Chain A"/>
    <property type="match status" value="1"/>
</dbReference>
<dbReference type="PANTHER" id="PTHR43630">
    <property type="entry name" value="POLY-BETA-1,6-N-ACETYL-D-GLUCOSAMINE SYNTHASE"/>
    <property type="match status" value="1"/>
</dbReference>
<dbReference type="EC" id="2.4.-.-" evidence="5"/>
<evidence type="ECO:0000256" key="4">
    <source>
        <dbReference type="SAM" id="Phobius"/>
    </source>
</evidence>
<keyword evidence="4" id="KW-0472">Membrane</keyword>
<keyword evidence="3 5" id="KW-0808">Transferase</keyword>
<keyword evidence="2 5" id="KW-0328">Glycosyltransferase</keyword>
<keyword evidence="4" id="KW-1133">Transmembrane helix</keyword>
<feature type="transmembrane region" description="Helical" evidence="4">
    <location>
        <begin position="423"/>
        <end position="443"/>
    </location>
</feature>
<comment type="similarity">
    <text evidence="1">Belongs to the glycosyltransferase 2 family.</text>
</comment>
<gene>
    <name evidence="5" type="ORF">NDO55_06215</name>
</gene>
<accession>A0A9X2J2U8</accession>
<feature type="transmembrane region" description="Helical" evidence="4">
    <location>
        <begin position="58"/>
        <end position="85"/>
    </location>
</feature>
<protein>
    <submittedName>
        <fullName evidence="5">Glycosyltransferase</fullName>
        <ecNumber evidence="5">2.4.-.-</ecNumber>
    </submittedName>
</protein>
<evidence type="ECO:0000256" key="2">
    <source>
        <dbReference type="ARBA" id="ARBA00022676"/>
    </source>
</evidence>
<organism evidence="5 6">
    <name type="scientific">Sphingomicrobium sediminis</name>
    <dbReference type="NCBI Taxonomy" id="2950949"/>
    <lineage>
        <taxon>Bacteria</taxon>
        <taxon>Pseudomonadati</taxon>
        <taxon>Pseudomonadota</taxon>
        <taxon>Alphaproteobacteria</taxon>
        <taxon>Sphingomonadales</taxon>
        <taxon>Sphingomonadaceae</taxon>
        <taxon>Sphingomicrobium</taxon>
    </lineage>
</organism>
<dbReference type="InterPro" id="IPR029044">
    <property type="entry name" value="Nucleotide-diphossugar_trans"/>
</dbReference>
<dbReference type="PANTHER" id="PTHR43630:SF1">
    <property type="entry name" value="POLY-BETA-1,6-N-ACETYL-D-GLUCOSAMINE SYNTHASE"/>
    <property type="match status" value="1"/>
</dbReference>
<evidence type="ECO:0000256" key="1">
    <source>
        <dbReference type="ARBA" id="ARBA00006739"/>
    </source>
</evidence>
<evidence type="ECO:0000313" key="6">
    <source>
        <dbReference type="Proteomes" id="UP001155128"/>
    </source>
</evidence>
<evidence type="ECO:0000313" key="5">
    <source>
        <dbReference type="EMBL" id="MCM8557410.1"/>
    </source>
</evidence>
<dbReference type="Pfam" id="PF13641">
    <property type="entry name" value="Glyco_tranf_2_3"/>
    <property type="match status" value="1"/>
</dbReference>
<reference evidence="5" key="1">
    <citation type="submission" date="2022-06" db="EMBL/GenBank/DDBJ databases">
        <title>Sphingomicrobium sedimins sp. nov., a marine bacterium isolated from tidal flat.</title>
        <authorList>
            <person name="Kim C.-H."/>
            <person name="Yoo Y."/>
            <person name="Kim J.-J."/>
        </authorList>
    </citation>
    <scope>NUCLEOTIDE SEQUENCE</scope>
    <source>
        <strain evidence="5">GRR-S6-50</strain>
    </source>
</reference>